<dbReference type="Proteomes" id="UP000233220">
    <property type="component" value="Unplaced"/>
</dbReference>
<reference evidence="3" key="2">
    <citation type="submission" date="2025-09" db="UniProtKB">
        <authorList>
            <consortium name="Ensembl"/>
        </authorList>
    </citation>
    <scope>IDENTIFICATION</scope>
</reference>
<evidence type="ECO:0000256" key="1">
    <source>
        <dbReference type="ARBA" id="ARBA00004141"/>
    </source>
</evidence>
<dbReference type="GO" id="GO:0140326">
    <property type="term" value="F:ATPase-coupled intramembrane lipid transporter activity"/>
    <property type="evidence" value="ECO:0007669"/>
    <property type="project" value="TreeGrafter"/>
</dbReference>
<dbReference type="GeneTree" id="ENSGT00940000160463"/>
<comment type="subcellular location">
    <subcellularLocation>
        <location evidence="1">Membrane</location>
        <topology evidence="1">Multi-pass membrane protein</topology>
    </subcellularLocation>
</comment>
<dbReference type="GO" id="GO:0005802">
    <property type="term" value="C:trans-Golgi network"/>
    <property type="evidence" value="ECO:0007669"/>
    <property type="project" value="TreeGrafter"/>
</dbReference>
<keyword evidence="4" id="KW-1185">Reference proteome</keyword>
<evidence type="ECO:0000313" key="4">
    <source>
        <dbReference type="Proteomes" id="UP000233220"/>
    </source>
</evidence>
<dbReference type="GO" id="GO:0007030">
    <property type="term" value="P:Golgi organization"/>
    <property type="evidence" value="ECO:0007669"/>
    <property type="project" value="TreeGrafter"/>
</dbReference>
<accession>A0A2K6TL52</accession>
<protein>
    <recommendedName>
        <fullName evidence="2">P-type ATPase N-terminal domain-containing protein</fullName>
    </recommendedName>
</protein>
<dbReference type="SUPFAM" id="SSF81665">
    <property type="entry name" value="Calcium ATPase, transmembrane domain M"/>
    <property type="match status" value="1"/>
</dbReference>
<dbReference type="GO" id="GO:0045332">
    <property type="term" value="P:phospholipid translocation"/>
    <property type="evidence" value="ECO:0007669"/>
    <property type="project" value="TreeGrafter"/>
</dbReference>
<organism evidence="3 4">
    <name type="scientific">Saimiri boliviensis boliviensis</name>
    <name type="common">Bolivian squirrel monkey</name>
    <dbReference type="NCBI Taxonomy" id="39432"/>
    <lineage>
        <taxon>Eukaryota</taxon>
        <taxon>Metazoa</taxon>
        <taxon>Chordata</taxon>
        <taxon>Craniata</taxon>
        <taxon>Vertebrata</taxon>
        <taxon>Euteleostomi</taxon>
        <taxon>Mammalia</taxon>
        <taxon>Eutheria</taxon>
        <taxon>Euarchontoglires</taxon>
        <taxon>Primates</taxon>
        <taxon>Haplorrhini</taxon>
        <taxon>Platyrrhini</taxon>
        <taxon>Cebidae</taxon>
        <taxon>Saimiriinae</taxon>
        <taxon>Saimiri</taxon>
    </lineage>
</organism>
<feature type="domain" description="P-type ATPase N-terminal" evidence="2">
    <location>
        <begin position="23"/>
        <end position="98"/>
    </location>
</feature>
<sequence length="312" mass="35541">MSSLSQREELQDEDKDSAFTWEVQANNRAYNSQLKETVFLCWRRKKHKTNVIRTAKYNCFSFLPLTLYEQFHHLSNLYFLLIIILQAIPDISTLPWFSLFGRHRSDRAINNRPCQILMGKRVPLSGWGGLQAPHVSCIPSCNADMLLLASTEPSSLCYVETVDIDGETNLKFRQALTVTHQELTTVRNMASFQGTVTCEAPNSRLHHFVGCLEWNDNKYSLDIGNLLLRGCKIRNTDTCYGLVIYAGFDTKIMKNCGKIHLKRTKLDLMMNKLVVVVSCRQVPLPQEHRGGAGPGLSHYISAWVTRVRCVSK</sequence>
<dbReference type="Ensembl" id="ENSSBOT00000037219.1">
    <property type="protein sequence ID" value="ENSSBOP00000020387.1"/>
    <property type="gene ID" value="ENSSBOG00000026786.1"/>
</dbReference>
<evidence type="ECO:0000313" key="3">
    <source>
        <dbReference type="Ensembl" id="ENSSBOP00000020387.1"/>
    </source>
</evidence>
<proteinExistence type="predicted"/>
<dbReference type="PANTHER" id="PTHR24092:SF78">
    <property type="entry name" value="PHOSPHOLIPID-TRANSPORTING ATPASE IK"/>
    <property type="match status" value="1"/>
</dbReference>
<dbReference type="Gene3D" id="2.70.150.10">
    <property type="entry name" value="Calcium-transporting ATPase, cytoplasmic transduction domain A"/>
    <property type="match status" value="1"/>
</dbReference>
<dbReference type="PANTHER" id="PTHR24092">
    <property type="entry name" value="PROBABLE PHOSPHOLIPID-TRANSPORTING ATPASE"/>
    <property type="match status" value="1"/>
</dbReference>
<dbReference type="InterPro" id="IPR032631">
    <property type="entry name" value="P-type_ATPase_N"/>
</dbReference>
<dbReference type="InterPro" id="IPR008250">
    <property type="entry name" value="ATPase_P-typ_transduc_dom_A_sf"/>
</dbReference>
<dbReference type="STRING" id="39432.ENSSBOP00000020387"/>
<reference evidence="3" key="1">
    <citation type="submission" date="2025-08" db="UniProtKB">
        <authorList>
            <consortium name="Ensembl"/>
        </authorList>
    </citation>
    <scope>IDENTIFICATION</scope>
</reference>
<name>A0A2K6TL52_SAIBB</name>
<dbReference type="AlphaFoldDB" id="A0A2K6TL52"/>
<dbReference type="SUPFAM" id="SSF81653">
    <property type="entry name" value="Calcium ATPase, transduction domain A"/>
    <property type="match status" value="1"/>
</dbReference>
<dbReference type="GO" id="GO:0005886">
    <property type="term" value="C:plasma membrane"/>
    <property type="evidence" value="ECO:0007669"/>
    <property type="project" value="TreeGrafter"/>
</dbReference>
<dbReference type="OMA" id="YEQFHHL"/>
<dbReference type="InterPro" id="IPR023298">
    <property type="entry name" value="ATPase_P-typ_TM_dom_sf"/>
</dbReference>
<evidence type="ECO:0000259" key="2">
    <source>
        <dbReference type="Pfam" id="PF16209"/>
    </source>
</evidence>
<dbReference type="Pfam" id="PF16209">
    <property type="entry name" value="PhoLip_ATPase_N"/>
    <property type="match status" value="1"/>
</dbReference>